<dbReference type="Proteomes" id="UP000031512">
    <property type="component" value="Chromosome 3"/>
</dbReference>
<dbReference type="GeneID" id="15805788"/>
<reference evidence="1 2" key="1">
    <citation type="journal article" date="2012" name="BMC Genomics">
        <title>Comparative genomic analysis and phylogenetic position of Theileria equi.</title>
        <authorList>
            <person name="Kappmeyer L.S."/>
            <person name="Thiagarajan M."/>
            <person name="Herndon D.R."/>
            <person name="Ramsay J.D."/>
            <person name="Caler E."/>
            <person name="Djikeng A."/>
            <person name="Gillespie J.J."/>
            <person name="Lau A.O."/>
            <person name="Roalson E.H."/>
            <person name="Silva J.C."/>
            <person name="Silva M.G."/>
            <person name="Suarez C.E."/>
            <person name="Ueti M.W."/>
            <person name="Nene V.M."/>
            <person name="Mealey R.H."/>
            <person name="Knowles D.P."/>
            <person name="Brayton K.A."/>
        </authorList>
    </citation>
    <scope>NUCLEOTIDE SEQUENCE [LARGE SCALE GENOMIC DNA]</scope>
    <source>
        <strain evidence="1 2">WA</strain>
    </source>
</reference>
<accession>L0B0B9</accession>
<dbReference type="RefSeq" id="XP_004830377.1">
    <property type="nucleotide sequence ID" value="XM_004830320.1"/>
</dbReference>
<dbReference type="eggNOG" id="ENOG502QXIH">
    <property type="taxonomic scope" value="Eukaryota"/>
</dbReference>
<dbReference type="AlphaFoldDB" id="L0B0B9"/>
<proteinExistence type="predicted"/>
<dbReference type="EMBL" id="CP001670">
    <property type="protein sequence ID" value="AFZ80711.1"/>
    <property type="molecule type" value="Genomic_DNA"/>
</dbReference>
<dbReference type="VEuPathDB" id="PiroplasmaDB:BEWA_001180"/>
<evidence type="ECO:0000313" key="1">
    <source>
        <dbReference type="EMBL" id="AFZ80711.1"/>
    </source>
</evidence>
<dbReference type="KEGG" id="beq:BEWA_001180"/>
<keyword evidence="2" id="KW-1185">Reference proteome</keyword>
<evidence type="ECO:0000313" key="2">
    <source>
        <dbReference type="Proteomes" id="UP000031512"/>
    </source>
</evidence>
<organism evidence="1 2">
    <name type="scientific">Theileria equi strain WA</name>
    <dbReference type="NCBI Taxonomy" id="1537102"/>
    <lineage>
        <taxon>Eukaryota</taxon>
        <taxon>Sar</taxon>
        <taxon>Alveolata</taxon>
        <taxon>Apicomplexa</taxon>
        <taxon>Aconoidasida</taxon>
        <taxon>Piroplasmida</taxon>
        <taxon>Theileriidae</taxon>
        <taxon>Theileria</taxon>
    </lineage>
</organism>
<protein>
    <submittedName>
        <fullName evidence="1">Uncharacterized protein</fullName>
    </submittedName>
</protein>
<sequence length="160" mass="17566">MEECKKGQFDAFQFTGSGLKICSDFDILSAAPLKSSPGSYAVLHKRAFESLGAQVALNEDFECSGIATKRDSDSLQKLIQEVDHGSNVSLSLLGDSFKATQCWTPEKRTKKRGNVILLNVKGITPRTIKIKTRQCFINGSIQPDDYNKIYFAGDVIPASL</sequence>
<name>L0B0B9_THEEQ</name>
<dbReference type="OrthoDB" id="360802at2759"/>
<gene>
    <name evidence="1" type="ORF">BEWA_001180</name>
</gene>